<comment type="caution">
    <text evidence="1">The sequence shown here is derived from an EMBL/GenBank/DDBJ whole genome shotgun (WGS) entry which is preliminary data.</text>
</comment>
<evidence type="ECO:0000313" key="1">
    <source>
        <dbReference type="EMBL" id="KAJ3472466.1"/>
    </source>
</evidence>
<reference evidence="1" key="1">
    <citation type="submission" date="2022-07" db="EMBL/GenBank/DDBJ databases">
        <title>Genome Sequence of Lecanicillium saksenae.</title>
        <authorList>
            <person name="Buettner E."/>
        </authorList>
    </citation>
    <scope>NUCLEOTIDE SEQUENCE</scope>
    <source>
        <strain evidence="1">VT-O1</strain>
    </source>
</reference>
<organism evidence="1 2">
    <name type="scientific">Lecanicillium saksenae</name>
    <dbReference type="NCBI Taxonomy" id="468837"/>
    <lineage>
        <taxon>Eukaryota</taxon>
        <taxon>Fungi</taxon>
        <taxon>Dikarya</taxon>
        <taxon>Ascomycota</taxon>
        <taxon>Pezizomycotina</taxon>
        <taxon>Sordariomycetes</taxon>
        <taxon>Hypocreomycetidae</taxon>
        <taxon>Hypocreales</taxon>
        <taxon>Cordycipitaceae</taxon>
        <taxon>Lecanicillium</taxon>
    </lineage>
</organism>
<accession>A0ACC1QBV5</accession>
<protein>
    <submittedName>
        <fullName evidence="1">Uncharacterized protein</fullName>
    </submittedName>
</protein>
<evidence type="ECO:0000313" key="2">
    <source>
        <dbReference type="Proteomes" id="UP001148737"/>
    </source>
</evidence>
<keyword evidence="2" id="KW-1185">Reference proteome</keyword>
<name>A0ACC1QBV5_9HYPO</name>
<sequence>MASSSSTPGILYVTMQPHPGLKLAQFHEWYNNEHGPTRLAIPSIFASGLRYRTTSPGGGSSSSPEFMAVYDVRDMALLETPTYTRLRANRSPREAATIAHVDVRRSFYDLLHTKQAAAFKPIETLSDAEAQGIVTVAVEISLTAEDGAAAAYQSWYVEEHAELLAKVPGWLRSRLFKTLHGYAAPHRRL</sequence>
<dbReference type="EMBL" id="JANAKD010003099">
    <property type="protein sequence ID" value="KAJ3472466.1"/>
    <property type="molecule type" value="Genomic_DNA"/>
</dbReference>
<dbReference type="Proteomes" id="UP001148737">
    <property type="component" value="Unassembled WGS sequence"/>
</dbReference>
<gene>
    <name evidence="1" type="ORF">NLG97_g10965</name>
</gene>
<proteinExistence type="predicted"/>